<dbReference type="Proteomes" id="UP000653411">
    <property type="component" value="Unassembled WGS sequence"/>
</dbReference>
<evidence type="ECO:0000313" key="3">
    <source>
        <dbReference type="Proteomes" id="UP000653411"/>
    </source>
</evidence>
<gene>
    <name evidence="2" type="ORF">GCM10011578_060030</name>
</gene>
<reference evidence="2" key="1">
    <citation type="journal article" date="2014" name="Int. J. Syst. Evol. Microbiol.">
        <title>Complete genome sequence of Corynebacterium casei LMG S-19264T (=DSM 44701T), isolated from a smear-ripened cheese.</title>
        <authorList>
            <consortium name="US DOE Joint Genome Institute (JGI-PGF)"/>
            <person name="Walter F."/>
            <person name="Albersmeier A."/>
            <person name="Kalinowski J."/>
            <person name="Ruckert C."/>
        </authorList>
    </citation>
    <scope>NUCLEOTIDE SEQUENCE</scope>
    <source>
        <strain evidence="2">CGMCC 4.7110</strain>
    </source>
</reference>
<feature type="region of interest" description="Disordered" evidence="1">
    <location>
        <begin position="86"/>
        <end position="105"/>
    </location>
</feature>
<accession>A0A917XH35</accession>
<reference evidence="2" key="2">
    <citation type="submission" date="2020-09" db="EMBL/GenBank/DDBJ databases">
        <authorList>
            <person name="Sun Q."/>
            <person name="Zhou Y."/>
        </authorList>
    </citation>
    <scope>NUCLEOTIDE SEQUENCE</scope>
    <source>
        <strain evidence="2">CGMCC 4.7110</strain>
    </source>
</reference>
<evidence type="ECO:0000256" key="1">
    <source>
        <dbReference type="SAM" id="MobiDB-lite"/>
    </source>
</evidence>
<proteinExistence type="predicted"/>
<dbReference type="EMBL" id="BMML01000015">
    <property type="protein sequence ID" value="GGN25800.1"/>
    <property type="molecule type" value="Genomic_DNA"/>
</dbReference>
<comment type="caution">
    <text evidence="2">The sequence shown here is derived from an EMBL/GenBank/DDBJ whole genome shotgun (WGS) entry which is preliminary data.</text>
</comment>
<keyword evidence="3" id="KW-1185">Reference proteome</keyword>
<sequence length="105" mass="11448">MPGTSDSAGSTNYVRGVENPEIIIKLTSDEALVLSDWLEQVQMTDLSRLVGDTAVWAPLHRIAGTLDKSLPEIFAADYAERLEAARSRLRPDLNDSTSDEEGTDA</sequence>
<protein>
    <submittedName>
        <fullName evidence="2">Uncharacterized protein</fullName>
    </submittedName>
</protein>
<name>A0A917XH35_9ACTN</name>
<evidence type="ECO:0000313" key="2">
    <source>
        <dbReference type="EMBL" id="GGN25800.1"/>
    </source>
</evidence>
<dbReference type="AlphaFoldDB" id="A0A917XH35"/>
<organism evidence="2 3">
    <name type="scientific">Streptomyces fuscichromogenes</name>
    <dbReference type="NCBI Taxonomy" id="1324013"/>
    <lineage>
        <taxon>Bacteria</taxon>
        <taxon>Bacillati</taxon>
        <taxon>Actinomycetota</taxon>
        <taxon>Actinomycetes</taxon>
        <taxon>Kitasatosporales</taxon>
        <taxon>Streptomycetaceae</taxon>
        <taxon>Streptomyces</taxon>
    </lineage>
</organism>